<protein>
    <submittedName>
        <fullName evidence="3">Winged helix-turn-helix transcriptional regulator</fullName>
    </submittedName>
</protein>
<dbReference type="InterPro" id="IPR000835">
    <property type="entry name" value="HTH_MarR-typ"/>
</dbReference>
<feature type="region of interest" description="Disordered" evidence="1">
    <location>
        <begin position="122"/>
        <end position="162"/>
    </location>
</feature>
<evidence type="ECO:0000313" key="4">
    <source>
        <dbReference type="Proteomes" id="UP000694300"/>
    </source>
</evidence>
<evidence type="ECO:0000256" key="1">
    <source>
        <dbReference type="SAM" id="MobiDB-lite"/>
    </source>
</evidence>
<dbReference type="InterPro" id="IPR052526">
    <property type="entry name" value="HTH-type_Bedaq_tolerance"/>
</dbReference>
<dbReference type="PANTHER" id="PTHR39515">
    <property type="entry name" value="CONSERVED PROTEIN"/>
    <property type="match status" value="1"/>
</dbReference>
<accession>A0ABS6UAL9</accession>
<evidence type="ECO:0000259" key="2">
    <source>
        <dbReference type="SMART" id="SM00347"/>
    </source>
</evidence>
<dbReference type="SMART" id="SM00347">
    <property type="entry name" value="HTH_MARR"/>
    <property type="match status" value="1"/>
</dbReference>
<gene>
    <name evidence="3" type="ORF">I4I82_16495</name>
</gene>
<dbReference type="PANTHER" id="PTHR39515:SF2">
    <property type="entry name" value="HTH-TYPE TRANSCRIPTIONAL REGULATOR RV0880"/>
    <property type="match status" value="1"/>
</dbReference>
<organism evidence="3 4">
    <name type="scientific">Pseudonocardia oceani</name>
    <dbReference type="NCBI Taxonomy" id="2792013"/>
    <lineage>
        <taxon>Bacteria</taxon>
        <taxon>Bacillati</taxon>
        <taxon>Actinomycetota</taxon>
        <taxon>Actinomycetes</taxon>
        <taxon>Pseudonocardiales</taxon>
        <taxon>Pseudonocardiaceae</taxon>
        <taxon>Pseudonocardia</taxon>
    </lineage>
</organism>
<keyword evidence="4" id="KW-1185">Reference proteome</keyword>
<dbReference type="Pfam" id="PF12802">
    <property type="entry name" value="MarR_2"/>
    <property type="match status" value="1"/>
</dbReference>
<comment type="caution">
    <text evidence="3">The sequence shown here is derived from an EMBL/GenBank/DDBJ whole genome shotgun (WGS) entry which is preliminary data.</text>
</comment>
<proteinExistence type="predicted"/>
<feature type="domain" description="HTH marR-type" evidence="2">
    <location>
        <begin position="26"/>
        <end position="118"/>
    </location>
</feature>
<dbReference type="Proteomes" id="UP000694300">
    <property type="component" value="Unassembled WGS sequence"/>
</dbReference>
<feature type="compositionally biased region" description="Pro residues" evidence="1">
    <location>
        <begin position="123"/>
        <end position="134"/>
    </location>
</feature>
<reference evidence="3 4" key="1">
    <citation type="submission" date="2020-11" db="EMBL/GenBank/DDBJ databases">
        <title>Pseudonocardia abyssalis sp. nov. and Pseudonocardia oceani sp. nov., description and phylogenomic analysis of two novel actinomycetes isolated from the deep Southern Ocean.</title>
        <authorList>
            <person name="Parra J."/>
        </authorList>
    </citation>
    <scope>NUCLEOTIDE SEQUENCE [LARGE SCALE GENOMIC DNA]</scope>
    <source>
        <strain evidence="4">KRD185</strain>
    </source>
</reference>
<name>A0ABS6UAL9_9PSEU</name>
<dbReference type="RefSeq" id="WP_218595849.1">
    <property type="nucleotide sequence ID" value="NZ_JADQDF010000001.1"/>
</dbReference>
<evidence type="ECO:0000313" key="3">
    <source>
        <dbReference type="EMBL" id="MBW0129270.1"/>
    </source>
</evidence>
<dbReference type="EMBL" id="JADQDF010000001">
    <property type="protein sequence ID" value="MBW0129270.1"/>
    <property type="molecule type" value="Genomic_DNA"/>
</dbReference>
<sequence length="162" mass="17520">MTDDHLRSIAAAVHVLSRSLHRRGVAQVGLDVLPPSESEVLAQIGSRPGSSVSEIARALRLQTSNVSTAVRGLVARGLVDRTTDPDDQRRTLLHPSPAAVRHRRLLDDAWAGLLADLLRDLPPTTPPSCAPPPRRWSDWRGPSPRTPPARTRIAGPAGVAQW</sequence>